<protein>
    <submittedName>
        <fullName evidence="2">Uncharacterized protein</fullName>
    </submittedName>
</protein>
<evidence type="ECO:0000313" key="3">
    <source>
        <dbReference type="Proteomes" id="UP000699975"/>
    </source>
</evidence>
<feature type="transmembrane region" description="Helical" evidence="1">
    <location>
        <begin position="106"/>
        <end position="127"/>
    </location>
</feature>
<feature type="transmembrane region" description="Helical" evidence="1">
    <location>
        <begin position="35"/>
        <end position="52"/>
    </location>
</feature>
<feature type="transmembrane region" description="Helical" evidence="1">
    <location>
        <begin position="6"/>
        <end position="23"/>
    </location>
</feature>
<evidence type="ECO:0000256" key="1">
    <source>
        <dbReference type="SAM" id="Phobius"/>
    </source>
</evidence>
<organism evidence="2 3">
    <name type="scientific">Erythrobacter ani</name>
    <dbReference type="NCBI Taxonomy" id="2827235"/>
    <lineage>
        <taxon>Bacteria</taxon>
        <taxon>Pseudomonadati</taxon>
        <taxon>Pseudomonadota</taxon>
        <taxon>Alphaproteobacteria</taxon>
        <taxon>Sphingomonadales</taxon>
        <taxon>Erythrobacteraceae</taxon>
        <taxon>Erythrobacter/Porphyrobacter group</taxon>
        <taxon>Erythrobacter</taxon>
    </lineage>
</organism>
<dbReference type="RefSeq" id="WP_218317161.1">
    <property type="nucleotide sequence ID" value="NZ_JAGSPB010000002.1"/>
</dbReference>
<accession>A0ABS6SP24</accession>
<dbReference type="Proteomes" id="UP000699975">
    <property type="component" value="Unassembled WGS sequence"/>
</dbReference>
<name>A0ABS6SP24_9SPHN</name>
<gene>
    <name evidence="2" type="ORF">KCG45_10390</name>
</gene>
<keyword evidence="1" id="KW-1133">Transmembrane helix</keyword>
<reference evidence="2 3" key="1">
    <citation type="submission" date="2021-04" db="EMBL/GenBank/DDBJ databases">
        <authorList>
            <person name="Pira H."/>
            <person name="Risdian C."/>
            <person name="Wink J."/>
        </authorList>
    </citation>
    <scope>NUCLEOTIDE SEQUENCE [LARGE SCALE GENOMIC DNA]</scope>
    <source>
        <strain evidence="2 3">WH131</strain>
    </source>
</reference>
<keyword evidence="1" id="KW-0812">Transmembrane</keyword>
<keyword evidence="3" id="KW-1185">Reference proteome</keyword>
<evidence type="ECO:0000313" key="2">
    <source>
        <dbReference type="EMBL" id="MBV7266586.1"/>
    </source>
</evidence>
<dbReference type="EMBL" id="JAGSPB010000002">
    <property type="protein sequence ID" value="MBV7266586.1"/>
    <property type="molecule type" value="Genomic_DNA"/>
</dbReference>
<comment type="caution">
    <text evidence="2">The sequence shown here is derived from an EMBL/GenBank/DDBJ whole genome shotgun (WGS) entry which is preliminary data.</text>
</comment>
<sequence length="133" mass="14002">MSGYWLAAAIGAGSGLLLLAFLVRLDAKTIANQGLIALVAMLAIYVGARLVSGSLEEILWETALALAAASVTQAIMLRWPPIVGVAILLHGTYDALVGPHTGVAEWYPPLCAGFDFVVGAGLLVILLRRERAY</sequence>
<proteinExistence type="predicted"/>
<keyword evidence="1" id="KW-0472">Membrane</keyword>